<dbReference type="InterPro" id="IPR036116">
    <property type="entry name" value="FN3_sf"/>
</dbReference>
<proteinExistence type="predicted"/>
<dbReference type="Ensembl" id="ENSGACT00000008540.1">
    <property type="protein sequence ID" value="ENSGACP00000008521.1"/>
    <property type="gene ID" value="ENSGACG00000006445.1"/>
</dbReference>
<dbReference type="CDD" id="cd00063">
    <property type="entry name" value="FN3"/>
    <property type="match status" value="1"/>
</dbReference>
<sequence length="214" mass="23092">MLSWGASEGAVEYFGCAQSMHRDALYCNSTVPSCTIERMGCGDIYNFSVEASNGVCNGSFSPPVQAGAVPCPPTVFDVRMQRIGNAHWAMISWDSVNCSDVEYLMEMTGRINNNPQTLMQVSSYWFSRTYFELPVPCSTPYNFTLRSRNSAGASKPSGAVAGVSVPCAPQKVKYTGDAVSAVLSWESSLFATRYTVYSVSGADPVQICNTTGLS</sequence>
<dbReference type="eggNOG" id="ENOG502SHVX">
    <property type="taxonomic scope" value="Eukaryota"/>
</dbReference>
<dbReference type="InterPro" id="IPR013783">
    <property type="entry name" value="Ig-like_fold"/>
</dbReference>
<dbReference type="Bgee" id="ENSGACG00000006445">
    <property type="expression patterns" value="Expressed in head kidney and 4 other cell types or tissues"/>
</dbReference>
<dbReference type="Gene3D" id="2.60.40.10">
    <property type="entry name" value="Immunoglobulins"/>
    <property type="match status" value="1"/>
</dbReference>
<evidence type="ECO:0008006" key="2">
    <source>
        <dbReference type="Google" id="ProtNLM"/>
    </source>
</evidence>
<reference evidence="1" key="1">
    <citation type="submission" date="2006-01" db="EMBL/GenBank/DDBJ databases">
        <authorList>
            <person name="Lindblad-Toh K."/>
            <person name="Mauceli E."/>
            <person name="Grabherr M."/>
            <person name="Chang J.L."/>
            <person name="Lander E.S."/>
        </authorList>
    </citation>
    <scope>NUCLEOTIDE SEQUENCE [LARGE SCALE GENOMIC DNA]</scope>
</reference>
<protein>
    <recommendedName>
        <fullName evidence="2">Fibronectin type-III domain-containing protein</fullName>
    </recommendedName>
</protein>
<dbReference type="PANTHER" id="PTHR47135">
    <property type="entry name" value="FIBRONECTIN TYPE III DOMAIN-CONTAINING PROTEIN 7"/>
    <property type="match status" value="1"/>
</dbReference>
<dbReference type="InParanoid" id="G3NT53"/>
<dbReference type="PANTHER" id="PTHR47135:SF3">
    <property type="entry name" value="FIBRONECTIN TYPE-III DOMAIN-CONTAINING PROTEIN"/>
    <property type="match status" value="1"/>
</dbReference>
<reference evidence="1" key="2">
    <citation type="submission" date="2024-04" db="UniProtKB">
        <authorList>
            <consortium name="Ensembl"/>
        </authorList>
    </citation>
    <scope>IDENTIFICATION</scope>
</reference>
<dbReference type="STRING" id="69293.ENSGACP00000008521"/>
<evidence type="ECO:0000313" key="1">
    <source>
        <dbReference type="Ensembl" id="ENSGACP00000008521.1"/>
    </source>
</evidence>
<dbReference type="AlphaFoldDB" id="G3NT53"/>
<organism evidence="1">
    <name type="scientific">Gasterosteus aculeatus</name>
    <name type="common">Three-spined stickleback</name>
    <dbReference type="NCBI Taxonomy" id="69293"/>
    <lineage>
        <taxon>Eukaryota</taxon>
        <taxon>Metazoa</taxon>
        <taxon>Chordata</taxon>
        <taxon>Craniata</taxon>
        <taxon>Vertebrata</taxon>
        <taxon>Euteleostomi</taxon>
        <taxon>Actinopterygii</taxon>
        <taxon>Neopterygii</taxon>
        <taxon>Teleostei</taxon>
        <taxon>Neoteleostei</taxon>
        <taxon>Acanthomorphata</taxon>
        <taxon>Eupercaria</taxon>
        <taxon>Perciformes</taxon>
        <taxon>Cottioidei</taxon>
        <taxon>Gasterosteales</taxon>
        <taxon>Gasterosteidae</taxon>
        <taxon>Gasterosteus</taxon>
    </lineage>
</organism>
<name>G3NT53_GASAC</name>
<dbReference type="InterPro" id="IPR003961">
    <property type="entry name" value="FN3_dom"/>
</dbReference>
<dbReference type="SUPFAM" id="SSF49265">
    <property type="entry name" value="Fibronectin type III"/>
    <property type="match status" value="1"/>
</dbReference>
<accession>G3NT53</accession>